<evidence type="ECO:0000313" key="2">
    <source>
        <dbReference type="Proteomes" id="UP000217696"/>
    </source>
</evidence>
<sequence>MRKKIIALTSMLIINVVGLLFVQSSFVITSVHAATLTKQQKDALAWQKKHLTKQRISILNKFTGGKYHSFDNRFHAIAFFELVTWNEKFYGKKNLYTRDSLKRLTTEARTVYQEADKILKKKQNWNEHLMVTMKFDDAMAILSILDSQARYGHQWSNDFFPFQHSDFTAFRKILKNVEIDYD</sequence>
<dbReference type="AlphaFoldDB" id="A0A0U4NHD4"/>
<reference evidence="1 2" key="1">
    <citation type="submission" date="2015-12" db="EMBL/GenBank/DDBJ databases">
        <title>Genome sequence of Aneurinibacillus soli.</title>
        <authorList>
            <person name="Lee J.S."/>
            <person name="Lee K.C."/>
            <person name="Kim K.K."/>
            <person name="Lee B.W."/>
        </authorList>
    </citation>
    <scope>NUCLEOTIDE SEQUENCE [LARGE SCALE GENOMIC DNA]</scope>
    <source>
        <strain evidence="1 2">CB4</strain>
    </source>
</reference>
<accession>A0A0U4NHD4</accession>
<keyword evidence="2" id="KW-1185">Reference proteome</keyword>
<protein>
    <submittedName>
        <fullName evidence="1">Uncharacterized protein</fullName>
    </submittedName>
</protein>
<dbReference type="EMBL" id="AP017312">
    <property type="protein sequence ID" value="BAU28148.1"/>
    <property type="molecule type" value="Genomic_DNA"/>
</dbReference>
<evidence type="ECO:0000313" key="1">
    <source>
        <dbReference type="EMBL" id="BAU28148.1"/>
    </source>
</evidence>
<organism evidence="1 2">
    <name type="scientific">Aneurinibacillus soli</name>
    <dbReference type="NCBI Taxonomy" id="1500254"/>
    <lineage>
        <taxon>Bacteria</taxon>
        <taxon>Bacillati</taxon>
        <taxon>Bacillota</taxon>
        <taxon>Bacilli</taxon>
        <taxon>Bacillales</taxon>
        <taxon>Paenibacillaceae</taxon>
        <taxon>Aneurinibacillus group</taxon>
        <taxon>Aneurinibacillus</taxon>
    </lineage>
</organism>
<dbReference type="RefSeq" id="WP_096465923.1">
    <property type="nucleotide sequence ID" value="NZ_AP017312.1"/>
</dbReference>
<dbReference type="KEGG" id="asoc:CB4_02322"/>
<proteinExistence type="predicted"/>
<gene>
    <name evidence="1" type="ORF">CB4_02322</name>
</gene>
<dbReference type="Proteomes" id="UP000217696">
    <property type="component" value="Chromosome"/>
</dbReference>
<name>A0A0U4NHD4_9BACL</name>